<feature type="transmembrane region" description="Helical" evidence="8">
    <location>
        <begin position="168"/>
        <end position="189"/>
    </location>
</feature>
<dbReference type="RefSeq" id="WP_013607938.1">
    <property type="nucleotide sequence ID" value="NC_015152.1"/>
</dbReference>
<keyword evidence="5 8" id="KW-0812">Transmembrane</keyword>
<dbReference type="Proteomes" id="UP000008466">
    <property type="component" value="Chromosome"/>
</dbReference>
<evidence type="ECO:0000313" key="10">
    <source>
        <dbReference type="Proteomes" id="UP000008466"/>
    </source>
</evidence>
<dbReference type="PANTHER" id="PTHR30269">
    <property type="entry name" value="TRANSMEMBRANE PROTEIN YFCA"/>
    <property type="match status" value="1"/>
</dbReference>
<sequence length="247" mass="26642">MSAILASGVVVLITHALEAVTGFGCAVLAMPFVSALLGVKTAVKVITILAWLLALYLAVRNYRKINFKQYAIITACMLAGLPAGMYLFRSQDTTALSFILAIFIVFVSVSQLYRLLRTKQTGSIPTGKAAIPYYLLLVLGGIVHGLFSSGGPLVVLYATRALPDKGSFRATLCLLWTTLNTIIIATYLSEGSLDQTTLTTTALLIPFVVVGVVIGERVHDKVDGRKFSLIVFSMLLLTGIFMLAFTR</sequence>
<evidence type="ECO:0000256" key="8">
    <source>
        <dbReference type="RuleBase" id="RU363041"/>
    </source>
</evidence>
<dbReference type="PANTHER" id="PTHR30269:SF37">
    <property type="entry name" value="MEMBRANE TRANSPORTER PROTEIN"/>
    <property type="match status" value="1"/>
</dbReference>
<comment type="similarity">
    <text evidence="2 8">Belongs to the 4-toluene sulfonate uptake permease (TSUP) (TC 2.A.102) family.</text>
</comment>
<dbReference type="InterPro" id="IPR052017">
    <property type="entry name" value="TSUP"/>
</dbReference>
<evidence type="ECO:0000256" key="2">
    <source>
        <dbReference type="ARBA" id="ARBA00009142"/>
    </source>
</evidence>
<evidence type="ECO:0000256" key="6">
    <source>
        <dbReference type="ARBA" id="ARBA00022989"/>
    </source>
</evidence>
<dbReference type="InterPro" id="IPR002781">
    <property type="entry name" value="TM_pro_TauE-like"/>
</dbReference>
<keyword evidence="4 8" id="KW-1003">Cell membrane</keyword>
<dbReference type="KEGG" id="sbu:SpiBuddy_2270"/>
<organism evidence="9 10">
    <name type="scientific">Sphaerochaeta globosa (strain ATCC BAA-1886 / DSM 22777 / Buddy)</name>
    <name type="common">Spirochaeta sp. (strain Buddy)</name>
    <dbReference type="NCBI Taxonomy" id="158189"/>
    <lineage>
        <taxon>Bacteria</taxon>
        <taxon>Pseudomonadati</taxon>
        <taxon>Spirochaetota</taxon>
        <taxon>Spirochaetia</taxon>
        <taxon>Spirochaetales</taxon>
        <taxon>Sphaerochaetaceae</taxon>
        <taxon>Sphaerochaeta</taxon>
    </lineage>
</organism>
<keyword evidence="3" id="KW-0813">Transport</keyword>
<feature type="transmembrane region" description="Helical" evidence="8">
    <location>
        <begin position="70"/>
        <end position="88"/>
    </location>
</feature>
<reference evidence="10" key="1">
    <citation type="submission" date="2011-02" db="EMBL/GenBank/DDBJ databases">
        <title>Complete sequence of Spirochaeta sp. Buddy.</title>
        <authorList>
            <person name="Lucas S."/>
            <person name="Copeland A."/>
            <person name="Lapidus A."/>
            <person name="Cheng J.-F."/>
            <person name="Goodwin L."/>
            <person name="Pitluck S."/>
            <person name="Zeytun A."/>
            <person name="Detter J.C."/>
            <person name="Han C."/>
            <person name="Tapia R."/>
            <person name="Land M."/>
            <person name="Hauser L."/>
            <person name="Kyrpides N."/>
            <person name="Ivanova N."/>
            <person name="Mikhailova N."/>
            <person name="Pagani I."/>
            <person name="Ritalahti K.M."/>
            <person name="Loeffler F.E."/>
            <person name="Woyke T."/>
        </authorList>
    </citation>
    <scope>NUCLEOTIDE SEQUENCE [LARGE SCALE GENOMIC DNA]</scope>
    <source>
        <strain evidence="10">ATCC BAA-1886 / DSM 22777 / Buddy</strain>
    </source>
</reference>
<proteinExistence type="inferred from homology"/>
<feature type="transmembrane region" description="Helical" evidence="8">
    <location>
        <begin position="227"/>
        <end position="245"/>
    </location>
</feature>
<dbReference type="STRING" id="158189.SpiBuddy_2270"/>
<evidence type="ECO:0000313" key="9">
    <source>
        <dbReference type="EMBL" id="ADY14089.1"/>
    </source>
</evidence>
<gene>
    <name evidence="9" type="ordered locus">SpiBuddy_2270</name>
</gene>
<protein>
    <recommendedName>
        <fullName evidence="8">Probable membrane transporter protein</fullName>
    </recommendedName>
</protein>
<feature type="transmembrane region" description="Helical" evidence="8">
    <location>
        <begin position="35"/>
        <end position="58"/>
    </location>
</feature>
<evidence type="ECO:0000256" key="3">
    <source>
        <dbReference type="ARBA" id="ARBA00022448"/>
    </source>
</evidence>
<feature type="transmembrane region" description="Helical" evidence="8">
    <location>
        <begin position="94"/>
        <end position="113"/>
    </location>
</feature>
<comment type="subcellular location">
    <subcellularLocation>
        <location evidence="1 8">Cell membrane</location>
        <topology evidence="1 8">Multi-pass membrane protein</topology>
    </subcellularLocation>
</comment>
<dbReference type="AlphaFoldDB" id="F0RSH6"/>
<feature type="transmembrane region" description="Helical" evidence="8">
    <location>
        <begin position="196"/>
        <end position="215"/>
    </location>
</feature>
<evidence type="ECO:0000256" key="1">
    <source>
        <dbReference type="ARBA" id="ARBA00004651"/>
    </source>
</evidence>
<dbReference type="OrthoDB" id="7843147at2"/>
<dbReference type="EMBL" id="CP002541">
    <property type="protein sequence ID" value="ADY14089.1"/>
    <property type="molecule type" value="Genomic_DNA"/>
</dbReference>
<evidence type="ECO:0000256" key="4">
    <source>
        <dbReference type="ARBA" id="ARBA00022475"/>
    </source>
</evidence>
<dbReference type="eggNOG" id="COG0730">
    <property type="taxonomic scope" value="Bacteria"/>
</dbReference>
<feature type="transmembrane region" description="Helical" evidence="8">
    <location>
        <begin position="133"/>
        <end position="156"/>
    </location>
</feature>
<keyword evidence="6 8" id="KW-1133">Transmembrane helix</keyword>
<dbReference type="Pfam" id="PF01925">
    <property type="entry name" value="TauE"/>
    <property type="match status" value="1"/>
</dbReference>
<keyword evidence="7 8" id="KW-0472">Membrane</keyword>
<accession>F0RSH6</accession>
<keyword evidence="10" id="KW-1185">Reference proteome</keyword>
<name>F0RSH6_SPHGB</name>
<dbReference type="GO" id="GO:0005886">
    <property type="term" value="C:plasma membrane"/>
    <property type="evidence" value="ECO:0007669"/>
    <property type="project" value="UniProtKB-SubCell"/>
</dbReference>
<evidence type="ECO:0000256" key="7">
    <source>
        <dbReference type="ARBA" id="ARBA00023136"/>
    </source>
</evidence>
<evidence type="ECO:0000256" key="5">
    <source>
        <dbReference type="ARBA" id="ARBA00022692"/>
    </source>
</evidence>
<dbReference type="HOGENOM" id="CLU_054750_5_0_12"/>